<dbReference type="InterPro" id="IPR029063">
    <property type="entry name" value="SAM-dependent_MTases_sf"/>
</dbReference>
<sequence>MKYPIPVHERSQLRGNRRGEHWPRAYLRPFSSAPRRTIQDSPRYRNEDSENFWKVSAGHNEFWSAYVATRPRYSSSFYNLIYAHHDSHSSSWNVAHDVGCGAGQVTAELASRFQHVIASDNNDAHLEVARRRLETDFSDKKVSYKHSMGEQLAAHYPPSSADLIAAAEAMVLMDEKVSLRGFERMLRPGGTLAFWFYGRPTFADHALHANAQSLIDALMVRNWAAVIQGSGPRRQAGFKRAAEGMSSWLDYVWLDPSVWTDVHRIKWNTYGTLPFFAQEACGFPVESVNRVGAEDEVETIEDREWWHNDWNLTELKRYFQVLFPGFKDAVGEGSEEIHRIYDELGKIMGKQRVAFIWSVALVIATRK</sequence>
<evidence type="ECO:0000259" key="3">
    <source>
        <dbReference type="Pfam" id="PF13649"/>
    </source>
</evidence>
<feature type="domain" description="Methyltransferase" evidence="3">
    <location>
        <begin position="97"/>
        <end position="190"/>
    </location>
</feature>
<dbReference type="InterPro" id="IPR041698">
    <property type="entry name" value="Methyltransf_25"/>
</dbReference>
<dbReference type="GO" id="GO:0008168">
    <property type="term" value="F:methyltransferase activity"/>
    <property type="evidence" value="ECO:0007669"/>
    <property type="project" value="UniProtKB-KW"/>
</dbReference>
<dbReference type="GO" id="GO:0032259">
    <property type="term" value="P:methylation"/>
    <property type="evidence" value="ECO:0007669"/>
    <property type="project" value="UniProtKB-KW"/>
</dbReference>
<reference evidence="4" key="1">
    <citation type="submission" date="2021-03" db="EMBL/GenBank/DDBJ databases">
        <authorList>
            <person name="Tagirdzhanova G."/>
        </authorList>
    </citation>
    <scope>NUCLEOTIDE SEQUENCE</scope>
</reference>
<dbReference type="Proteomes" id="UP000664521">
    <property type="component" value="Unassembled WGS sequence"/>
</dbReference>
<dbReference type="SUPFAM" id="SSF53335">
    <property type="entry name" value="S-adenosyl-L-methionine-dependent methyltransferases"/>
    <property type="match status" value="1"/>
</dbReference>
<dbReference type="CDD" id="cd02440">
    <property type="entry name" value="AdoMet_MTases"/>
    <property type="match status" value="1"/>
</dbReference>
<keyword evidence="5" id="KW-1185">Reference proteome</keyword>
<dbReference type="AlphaFoldDB" id="A0A8H3EFG2"/>
<organism evidence="4 5">
    <name type="scientific">Heterodermia speciosa</name>
    <dbReference type="NCBI Taxonomy" id="116794"/>
    <lineage>
        <taxon>Eukaryota</taxon>
        <taxon>Fungi</taxon>
        <taxon>Dikarya</taxon>
        <taxon>Ascomycota</taxon>
        <taxon>Pezizomycotina</taxon>
        <taxon>Lecanoromycetes</taxon>
        <taxon>OSLEUM clade</taxon>
        <taxon>Lecanoromycetidae</taxon>
        <taxon>Caliciales</taxon>
        <taxon>Physciaceae</taxon>
        <taxon>Heterodermia</taxon>
    </lineage>
</organism>
<proteinExistence type="predicted"/>
<dbReference type="Gene3D" id="3.40.50.150">
    <property type="entry name" value="Vaccinia Virus protein VP39"/>
    <property type="match status" value="1"/>
</dbReference>
<keyword evidence="2" id="KW-0808">Transferase</keyword>
<dbReference type="OrthoDB" id="10004862at2759"/>
<name>A0A8H3EFG2_9LECA</name>
<dbReference type="Pfam" id="PF13649">
    <property type="entry name" value="Methyltransf_25"/>
    <property type="match status" value="1"/>
</dbReference>
<gene>
    <name evidence="4" type="ORF">HETSPECPRED_003454</name>
</gene>
<dbReference type="EMBL" id="CAJPDS010000002">
    <property type="protein sequence ID" value="CAF9904233.1"/>
    <property type="molecule type" value="Genomic_DNA"/>
</dbReference>
<evidence type="ECO:0000256" key="2">
    <source>
        <dbReference type="ARBA" id="ARBA00022679"/>
    </source>
</evidence>
<protein>
    <recommendedName>
        <fullName evidence="3">Methyltransferase domain-containing protein</fullName>
    </recommendedName>
</protein>
<dbReference type="PANTHER" id="PTHR44942:SF4">
    <property type="entry name" value="METHYLTRANSFERASE TYPE 11 DOMAIN-CONTAINING PROTEIN"/>
    <property type="match status" value="1"/>
</dbReference>
<dbReference type="InterPro" id="IPR051052">
    <property type="entry name" value="Diverse_substrate_MTase"/>
</dbReference>
<keyword evidence="1" id="KW-0489">Methyltransferase</keyword>
<accession>A0A8H3EFG2</accession>
<comment type="caution">
    <text evidence="4">The sequence shown here is derived from an EMBL/GenBank/DDBJ whole genome shotgun (WGS) entry which is preliminary data.</text>
</comment>
<evidence type="ECO:0000313" key="4">
    <source>
        <dbReference type="EMBL" id="CAF9904233.1"/>
    </source>
</evidence>
<evidence type="ECO:0000256" key="1">
    <source>
        <dbReference type="ARBA" id="ARBA00022603"/>
    </source>
</evidence>
<dbReference type="PANTHER" id="PTHR44942">
    <property type="entry name" value="METHYLTRANSF_11 DOMAIN-CONTAINING PROTEIN"/>
    <property type="match status" value="1"/>
</dbReference>
<evidence type="ECO:0000313" key="5">
    <source>
        <dbReference type="Proteomes" id="UP000664521"/>
    </source>
</evidence>